<dbReference type="OrthoDB" id="3208379at2759"/>
<keyword evidence="1" id="KW-0472">Membrane</keyword>
<keyword evidence="1" id="KW-1133">Transmembrane helix</keyword>
<keyword evidence="3" id="KW-1185">Reference proteome</keyword>
<protein>
    <recommendedName>
        <fullName evidence="4">WW domain-containing protein</fullName>
    </recommendedName>
</protein>
<feature type="transmembrane region" description="Helical" evidence="1">
    <location>
        <begin position="410"/>
        <end position="438"/>
    </location>
</feature>
<dbReference type="EMBL" id="CM032182">
    <property type="protein sequence ID" value="KAG7097104.1"/>
    <property type="molecule type" value="Genomic_DNA"/>
</dbReference>
<evidence type="ECO:0000313" key="3">
    <source>
        <dbReference type="Proteomes" id="UP001049176"/>
    </source>
</evidence>
<dbReference type="GeneID" id="66073562"/>
<evidence type="ECO:0000256" key="1">
    <source>
        <dbReference type="SAM" id="Phobius"/>
    </source>
</evidence>
<proteinExistence type="predicted"/>
<feature type="transmembrane region" description="Helical" evidence="1">
    <location>
        <begin position="372"/>
        <end position="398"/>
    </location>
</feature>
<evidence type="ECO:0008006" key="4">
    <source>
        <dbReference type="Google" id="ProtNLM"/>
    </source>
</evidence>
<organism evidence="2 3">
    <name type="scientific">Marasmius oreades</name>
    <name type="common">fairy-ring Marasmius</name>
    <dbReference type="NCBI Taxonomy" id="181124"/>
    <lineage>
        <taxon>Eukaryota</taxon>
        <taxon>Fungi</taxon>
        <taxon>Dikarya</taxon>
        <taxon>Basidiomycota</taxon>
        <taxon>Agaricomycotina</taxon>
        <taxon>Agaricomycetes</taxon>
        <taxon>Agaricomycetidae</taxon>
        <taxon>Agaricales</taxon>
        <taxon>Marasmiineae</taxon>
        <taxon>Marasmiaceae</taxon>
        <taxon>Marasmius</taxon>
    </lineage>
</organism>
<evidence type="ECO:0000313" key="2">
    <source>
        <dbReference type="EMBL" id="KAG7097104.1"/>
    </source>
</evidence>
<dbReference type="RefSeq" id="XP_043013574.1">
    <property type="nucleotide sequence ID" value="XM_043148972.1"/>
</dbReference>
<feature type="transmembrane region" description="Helical" evidence="1">
    <location>
        <begin position="296"/>
        <end position="316"/>
    </location>
</feature>
<dbReference type="Proteomes" id="UP001049176">
    <property type="component" value="Chromosome 2"/>
</dbReference>
<sequence>MLPTPVFLDDPLKGDKTNVPQEWELFVHPRGWVYFCNSSLKITTDQDVRDPRMYTLIRAQASQIAASYKWTNGMELLLQVNHTGDIDYLLAINHTYCVASQTIEDVTHEAVGVMDANTLNRRRRLYWNYLWSHPSHVPCPSRAIPDASDALNWFYTDNLLSGTRCNTPFSKPECKELMKVLRDMQGPCNANSPGKIVFLAWFLREVCSYRNAESYGLHTRTSISPRSTQEERQDARSVAPHLTLILYLITNLLFFGIPWSYLSHVKASFKYHGRFISLQESWEAYVQRLVREYSHFLLVSTVLLSATVGVLTMPEITSGSRAAAIVSAFFALGSVIVSVFSIWRHQANMLPSAVFTYIRNANRHILGLQGHAMLLSVPPVLLVWAIITFTLSIAIYTIQGVDDRDSLNRIVTWVALTAFVVILGTVIVTLHNTFSLVWHIKMSLGRSVGSILRKCIRCWQTRRSGTVSVIKDAP</sequence>
<keyword evidence="1" id="KW-0812">Transmembrane</keyword>
<feature type="transmembrane region" description="Helical" evidence="1">
    <location>
        <begin position="244"/>
        <end position="262"/>
    </location>
</feature>
<feature type="transmembrane region" description="Helical" evidence="1">
    <location>
        <begin position="322"/>
        <end position="343"/>
    </location>
</feature>
<dbReference type="KEGG" id="more:E1B28_004486"/>
<dbReference type="AlphaFoldDB" id="A0A9P7UYP5"/>
<gene>
    <name evidence="2" type="ORF">E1B28_004486</name>
</gene>
<accession>A0A9P7UYP5</accession>
<comment type="caution">
    <text evidence="2">The sequence shown here is derived from an EMBL/GenBank/DDBJ whole genome shotgun (WGS) entry which is preliminary data.</text>
</comment>
<name>A0A9P7UYP5_9AGAR</name>
<reference evidence="2" key="1">
    <citation type="journal article" date="2021" name="Genome Biol. Evol.">
        <title>The assembled and annotated genome of the fairy-ring fungus Marasmius oreades.</title>
        <authorList>
            <person name="Hiltunen M."/>
            <person name="Ament-Velasquez S.L."/>
            <person name="Johannesson H."/>
        </authorList>
    </citation>
    <scope>NUCLEOTIDE SEQUENCE</scope>
    <source>
        <strain evidence="2">03SP1</strain>
    </source>
</reference>